<dbReference type="Proteomes" id="UP000093199">
    <property type="component" value="Unassembled WGS sequence"/>
</dbReference>
<reference evidence="1 2" key="1">
    <citation type="submission" date="2016-07" db="EMBL/GenBank/DDBJ databases">
        <title>Caryophanon tenue genome sequencing.</title>
        <authorList>
            <person name="Verma A."/>
            <person name="Pal Y."/>
            <person name="Krishnamurthi S."/>
        </authorList>
    </citation>
    <scope>NUCLEOTIDE SEQUENCE [LARGE SCALE GENOMIC DNA]</scope>
    <source>
        <strain evidence="1 2">DSM 14152</strain>
    </source>
</reference>
<evidence type="ECO:0000313" key="2">
    <source>
        <dbReference type="Proteomes" id="UP000093199"/>
    </source>
</evidence>
<comment type="caution">
    <text evidence="1">The sequence shown here is derived from an EMBL/GenBank/DDBJ whole genome shotgun (WGS) entry which is preliminary data.</text>
</comment>
<dbReference type="STRING" id="33978.A6M13_07530"/>
<evidence type="ECO:0000313" key="1">
    <source>
        <dbReference type="EMBL" id="OCS82353.1"/>
    </source>
</evidence>
<dbReference type="AlphaFoldDB" id="A0A1C0Y5D6"/>
<dbReference type="EMBL" id="MASJ01000042">
    <property type="protein sequence ID" value="OCS82353.1"/>
    <property type="molecule type" value="Genomic_DNA"/>
</dbReference>
<keyword evidence="2" id="KW-1185">Reference proteome</keyword>
<name>A0A1C0Y5D6_9BACL</name>
<evidence type="ECO:0008006" key="3">
    <source>
        <dbReference type="Google" id="ProtNLM"/>
    </source>
</evidence>
<accession>A0A1C0Y5D6</accession>
<sequence>MSTTIIVDELMQQIEVTTPEMVYCAVTTVGQREFGMAMQHGLKAQLTIIINHDEYDGQKQVEYNRKMYSVYRTFVRDDGDIELYCEARLGVN</sequence>
<protein>
    <recommendedName>
        <fullName evidence="3">Phage head-tail adapter protein</fullName>
    </recommendedName>
</protein>
<gene>
    <name evidence="1" type="ORF">A6M13_07530</name>
</gene>
<proteinExistence type="predicted"/>
<organism evidence="1 2">
    <name type="scientific">Caryophanon tenue</name>
    <dbReference type="NCBI Taxonomy" id="33978"/>
    <lineage>
        <taxon>Bacteria</taxon>
        <taxon>Bacillati</taxon>
        <taxon>Bacillota</taxon>
        <taxon>Bacilli</taxon>
        <taxon>Bacillales</taxon>
        <taxon>Caryophanaceae</taxon>
        <taxon>Caryophanon</taxon>
    </lineage>
</organism>